<dbReference type="SUPFAM" id="SSF47473">
    <property type="entry name" value="EF-hand"/>
    <property type="match status" value="1"/>
</dbReference>
<organism evidence="5 6">
    <name type="scientific">Defluviimonas salinarum</name>
    <dbReference type="NCBI Taxonomy" id="2992147"/>
    <lineage>
        <taxon>Bacteria</taxon>
        <taxon>Pseudomonadati</taxon>
        <taxon>Pseudomonadota</taxon>
        <taxon>Alphaproteobacteria</taxon>
        <taxon>Rhodobacterales</taxon>
        <taxon>Paracoccaceae</taxon>
        <taxon>Albidovulum</taxon>
    </lineage>
</organism>
<gene>
    <name evidence="5" type="ORF">OM960_14905</name>
</gene>
<dbReference type="InterPro" id="IPR002048">
    <property type="entry name" value="EF_hand_dom"/>
</dbReference>
<feature type="compositionally biased region" description="Gly residues" evidence="1">
    <location>
        <begin position="196"/>
        <end position="216"/>
    </location>
</feature>
<proteinExistence type="predicted"/>
<evidence type="ECO:0000256" key="3">
    <source>
        <dbReference type="SAM" id="SignalP"/>
    </source>
</evidence>
<name>A0ABT3J5Z5_9RHOB</name>
<dbReference type="Gene3D" id="1.10.238.10">
    <property type="entry name" value="EF-hand"/>
    <property type="match status" value="1"/>
</dbReference>
<dbReference type="EMBL" id="JAPDOG010000013">
    <property type="protein sequence ID" value="MCW3782875.1"/>
    <property type="molecule type" value="Genomic_DNA"/>
</dbReference>
<evidence type="ECO:0000259" key="4">
    <source>
        <dbReference type="PROSITE" id="PS50222"/>
    </source>
</evidence>
<dbReference type="Proteomes" id="UP001207582">
    <property type="component" value="Unassembled WGS sequence"/>
</dbReference>
<dbReference type="InterPro" id="IPR011992">
    <property type="entry name" value="EF-hand-dom_pair"/>
</dbReference>
<sequence>MKRRSLLAIVLIASTIAAGFANAQGAGDDSGHFPGQGMMMQPGGFGMMGGQGAAGGMAGMGQMGDMMQMMRMHGPMMGGGMMGGMGMPSDMMGPMGFGMIGGQFAEGFDADGNGTVSSAELRGGLEARLTQYDADGDGSLSLTEFETLHAAMIRNLMVDHFQALDEDGDGAITRTEMTAPADRMQRMEILRSRVQGGSGGQTPEGQGSGGMMMDGN</sequence>
<evidence type="ECO:0000313" key="5">
    <source>
        <dbReference type="EMBL" id="MCW3782875.1"/>
    </source>
</evidence>
<evidence type="ECO:0000256" key="1">
    <source>
        <dbReference type="SAM" id="MobiDB-lite"/>
    </source>
</evidence>
<keyword evidence="2" id="KW-0472">Membrane</keyword>
<protein>
    <submittedName>
        <fullName evidence="5">Calcium-binding protein</fullName>
    </submittedName>
</protein>
<dbReference type="PROSITE" id="PS00018">
    <property type="entry name" value="EF_HAND_1"/>
    <property type="match status" value="2"/>
</dbReference>
<accession>A0ABT3J5Z5</accession>
<feature type="chain" id="PRO_5046547149" evidence="3">
    <location>
        <begin position="24"/>
        <end position="216"/>
    </location>
</feature>
<dbReference type="RefSeq" id="WP_264772507.1">
    <property type="nucleotide sequence ID" value="NZ_JAPDOG010000013.1"/>
</dbReference>
<feature type="signal peptide" evidence="3">
    <location>
        <begin position="1"/>
        <end position="23"/>
    </location>
</feature>
<keyword evidence="2" id="KW-1133">Transmembrane helix</keyword>
<evidence type="ECO:0000313" key="6">
    <source>
        <dbReference type="Proteomes" id="UP001207582"/>
    </source>
</evidence>
<dbReference type="Pfam" id="PF13202">
    <property type="entry name" value="EF-hand_5"/>
    <property type="match status" value="3"/>
</dbReference>
<feature type="region of interest" description="Disordered" evidence="1">
    <location>
        <begin position="194"/>
        <end position="216"/>
    </location>
</feature>
<dbReference type="InterPro" id="IPR018247">
    <property type="entry name" value="EF_Hand_1_Ca_BS"/>
</dbReference>
<keyword evidence="6" id="KW-1185">Reference proteome</keyword>
<keyword evidence="2" id="KW-0812">Transmembrane</keyword>
<feature type="domain" description="EF-hand" evidence="4">
    <location>
        <begin position="120"/>
        <end position="155"/>
    </location>
</feature>
<feature type="transmembrane region" description="Helical" evidence="2">
    <location>
        <begin position="39"/>
        <end position="61"/>
    </location>
</feature>
<comment type="caution">
    <text evidence="5">The sequence shown here is derived from an EMBL/GenBank/DDBJ whole genome shotgun (WGS) entry which is preliminary data.</text>
</comment>
<evidence type="ECO:0000256" key="2">
    <source>
        <dbReference type="SAM" id="Phobius"/>
    </source>
</evidence>
<reference evidence="5 6" key="1">
    <citation type="submission" date="2022-10" db="EMBL/GenBank/DDBJ databases">
        <title>Defluviimonas sp. CAU 1641 isolated from mud.</title>
        <authorList>
            <person name="Kim W."/>
        </authorList>
    </citation>
    <scope>NUCLEOTIDE SEQUENCE [LARGE SCALE GENOMIC DNA]</scope>
    <source>
        <strain evidence="5 6">CAU 1641</strain>
    </source>
</reference>
<keyword evidence="3" id="KW-0732">Signal</keyword>
<dbReference type="PROSITE" id="PS50222">
    <property type="entry name" value="EF_HAND_2"/>
    <property type="match status" value="1"/>
</dbReference>